<dbReference type="PANTHER" id="PTHR16128">
    <property type="entry name" value="FAD/NAD(P)-BINDING OXIDOREDUCTASE FAMILY PROTEIN"/>
    <property type="match status" value="1"/>
</dbReference>
<reference evidence="2" key="1">
    <citation type="submission" date="2015-06" db="EMBL/GenBank/DDBJ databases">
        <authorList>
            <person name="Lim Y.L."/>
            <person name="Ee R."/>
            <person name="Yong D."/>
            <person name="How K.Y."/>
            <person name="Yin W.F."/>
            <person name="Chan K.G."/>
        </authorList>
    </citation>
    <scope>NUCLEOTIDE SEQUENCE [LARGE SCALE GENOMIC DNA]</scope>
    <source>
        <strain evidence="2">DSM 25325</strain>
    </source>
</reference>
<dbReference type="OrthoDB" id="5792777at2"/>
<organism evidence="1 2">
    <name type="scientific">Pandoraea thiooxydans</name>
    <dbReference type="NCBI Taxonomy" id="445709"/>
    <lineage>
        <taxon>Bacteria</taxon>
        <taxon>Pseudomonadati</taxon>
        <taxon>Pseudomonadota</taxon>
        <taxon>Betaproteobacteria</taxon>
        <taxon>Burkholderiales</taxon>
        <taxon>Burkholderiaceae</taxon>
        <taxon>Pandoraea</taxon>
    </lineage>
</organism>
<dbReference type="SUPFAM" id="SSF51905">
    <property type="entry name" value="FAD/NAD(P)-binding domain"/>
    <property type="match status" value="1"/>
</dbReference>
<name>A0A0G3EJ89_9BURK</name>
<dbReference type="Pfam" id="PF13450">
    <property type="entry name" value="NAD_binding_8"/>
    <property type="match status" value="1"/>
</dbReference>
<evidence type="ECO:0000313" key="2">
    <source>
        <dbReference type="Proteomes" id="UP000036700"/>
    </source>
</evidence>
<dbReference type="KEGG" id="ptx:ABW99_00770"/>
<sequence length="344" mass="36461">MTSTPIFAVIGAGMAGLSCASELHAAGLGVRIFDKSRGAGGRMSTRREGSGQWDHGAQYFTASTPEFTQQIESWLAAGVLAQWQPQLAIIPPRPAASSSHPRRYVGVPAMTAPARHLATRLPLECLRTIDAIRRDGQGWQIHSTERGWHEERFAGVALAMPAPQAAALLRAAAPGLAAEAGAFAMTPCWAAMLQYESAPPLPFDAAFVNHGPLRWVARNASKAGRDANHCWVLHASAEWSAAHEEDPPDTVLRALLQAFTELGAPPPIVARVHRWRYANLPAIETAPAPGMLWQADLGLGICGDWLHGGKVEGAWLSGRALGRAIAASPRARRGAAAASASSGL</sequence>
<dbReference type="InterPro" id="IPR036188">
    <property type="entry name" value="FAD/NAD-bd_sf"/>
</dbReference>
<proteinExistence type="predicted"/>
<dbReference type="STRING" id="445709.ABW99_00770"/>
<accession>A0A0G3EJ89</accession>
<keyword evidence="2" id="KW-1185">Reference proteome</keyword>
<protein>
    <submittedName>
        <fullName evidence="1">NAD/FAD-dependent oxidoreductase</fullName>
    </submittedName>
</protein>
<dbReference type="AlphaFoldDB" id="A0A0G3EJ89"/>
<dbReference type="EMBL" id="CP011568">
    <property type="protein sequence ID" value="AKJ66980.1"/>
    <property type="molecule type" value="Genomic_DNA"/>
</dbReference>
<dbReference type="PATRIC" id="fig|445709.3.peg.174"/>
<dbReference type="Gene3D" id="3.90.660.10">
    <property type="match status" value="1"/>
</dbReference>
<gene>
    <name evidence="1" type="ORF">ABW99_00770</name>
</gene>
<dbReference type="PANTHER" id="PTHR16128:SF5">
    <property type="entry name" value="FAD_NAD(P)-BINDING OXIDOREDUCTASE FAMILY PROTEIN"/>
    <property type="match status" value="1"/>
</dbReference>
<dbReference type="Proteomes" id="UP000036700">
    <property type="component" value="Chromosome"/>
</dbReference>
<dbReference type="Gene3D" id="3.50.50.60">
    <property type="entry name" value="FAD/NAD(P)-binding domain"/>
    <property type="match status" value="1"/>
</dbReference>
<dbReference type="RefSeq" id="WP_047212499.1">
    <property type="nucleotide sequence ID" value="NZ_CP011568.3"/>
</dbReference>
<evidence type="ECO:0000313" key="1">
    <source>
        <dbReference type="EMBL" id="AKJ66980.1"/>
    </source>
</evidence>